<sequence>MNVDFLTTRARLSANQIALIDPDKGRKWTYDDLNQRAIRLATFLLKFGITKGDRIILFSPNDVAYFDLLFACTKIGAIMVPLNWRLKPIEIKKIIEDCRPSLAFYASHHKDRLESIFEDSRMIDIDSEDYQTICEEGPLTPLPNIKVDKMNPAFIMYTSGSTGMPKGVMISHSGMIQNALNGIANWNFEQKDSTLVSAPMFHIAAFCGFAIPFLMNGSTVVIERYFNPREALDLIRNYRISHLFMVPTMYYTLVTHEAFDADALQSVRVMISGGAPASDYVQAAFANLGHTIINSYGLTEVGPNNFRILPEEVPNHPKSIGKPIMFVSTRIVDAEFQDVAPGQVGELLISGEHMCLGYWENSSESQKAFHGKYFCTGDLARQDEEGFYYIVNRKKELIITGGENVLPSEVEAVLNRHPLVKDSVVLGFDNPEFGESVAAALILDGECQEYKKVLNHYCMDHLAGYKTPKAYLILDDFPRNAIGKVDKLALQKMINDNVESLLVSKSEKVISV</sequence>
<accession>A0A6L6G6W4</accession>
<dbReference type="Proteomes" id="UP000483839">
    <property type="component" value="Unassembled WGS sequence"/>
</dbReference>
<dbReference type="InterPro" id="IPR025110">
    <property type="entry name" value="AMP-bd_C"/>
</dbReference>
<dbReference type="SUPFAM" id="SSF56801">
    <property type="entry name" value="Acetyl-CoA synthetase-like"/>
    <property type="match status" value="1"/>
</dbReference>
<dbReference type="EMBL" id="WLXI01000006">
    <property type="protein sequence ID" value="MTD00867.1"/>
    <property type="molecule type" value="Genomic_DNA"/>
</dbReference>
<name>A0A6L6G6W4_STRUB</name>
<protein>
    <submittedName>
        <fullName evidence="5">AMP-binding protein</fullName>
    </submittedName>
</protein>
<proteinExistence type="inferred from homology"/>
<evidence type="ECO:0000256" key="2">
    <source>
        <dbReference type="ARBA" id="ARBA00022598"/>
    </source>
</evidence>
<evidence type="ECO:0000313" key="5">
    <source>
        <dbReference type="EMBL" id="MTD00867.1"/>
    </source>
</evidence>
<reference evidence="5 6" key="1">
    <citation type="submission" date="2019-11" db="EMBL/GenBank/DDBJ databases">
        <title>Streptococcus uberis isolated from clinical mastitis cases on a southeastern Queensland dairy.</title>
        <authorList>
            <person name="Workentine M.L."/>
            <person name="Price R."/>
            <person name="Olchowy T."/>
        </authorList>
    </citation>
    <scope>NUCLEOTIDE SEQUENCE [LARGE SCALE GENOMIC DNA]</scope>
    <source>
        <strain evidence="5 6">OLC4459-A17</strain>
    </source>
</reference>
<dbReference type="AlphaFoldDB" id="A0A6L6G6W4"/>
<comment type="similarity">
    <text evidence="1">Belongs to the ATP-dependent AMP-binding enzyme family.</text>
</comment>
<evidence type="ECO:0000256" key="1">
    <source>
        <dbReference type="ARBA" id="ARBA00006432"/>
    </source>
</evidence>
<dbReference type="GO" id="GO:0031956">
    <property type="term" value="F:medium-chain fatty acid-CoA ligase activity"/>
    <property type="evidence" value="ECO:0007669"/>
    <property type="project" value="TreeGrafter"/>
</dbReference>
<dbReference type="GO" id="GO:0006631">
    <property type="term" value="P:fatty acid metabolic process"/>
    <property type="evidence" value="ECO:0007669"/>
    <property type="project" value="TreeGrafter"/>
</dbReference>
<dbReference type="PANTHER" id="PTHR43201">
    <property type="entry name" value="ACYL-COA SYNTHETASE"/>
    <property type="match status" value="1"/>
</dbReference>
<dbReference type="RefSeq" id="WP_115229469.1">
    <property type="nucleotide sequence ID" value="NZ_JADFAX010000009.1"/>
</dbReference>
<dbReference type="InterPro" id="IPR000873">
    <property type="entry name" value="AMP-dep_synth/lig_dom"/>
</dbReference>
<dbReference type="InterPro" id="IPR045851">
    <property type="entry name" value="AMP-bd_C_sf"/>
</dbReference>
<dbReference type="PROSITE" id="PS00455">
    <property type="entry name" value="AMP_BINDING"/>
    <property type="match status" value="1"/>
</dbReference>
<dbReference type="Gene3D" id="3.40.50.12780">
    <property type="entry name" value="N-terminal domain of ligase-like"/>
    <property type="match status" value="1"/>
</dbReference>
<keyword evidence="2" id="KW-0436">Ligase</keyword>
<feature type="domain" description="AMP-binding enzyme C-terminal" evidence="4">
    <location>
        <begin position="409"/>
        <end position="484"/>
    </location>
</feature>
<dbReference type="Pfam" id="PF13193">
    <property type="entry name" value="AMP-binding_C"/>
    <property type="match status" value="1"/>
</dbReference>
<evidence type="ECO:0000313" key="6">
    <source>
        <dbReference type="Proteomes" id="UP000483839"/>
    </source>
</evidence>
<dbReference type="Pfam" id="PF00501">
    <property type="entry name" value="AMP-binding"/>
    <property type="match status" value="1"/>
</dbReference>
<comment type="caution">
    <text evidence="5">The sequence shown here is derived from an EMBL/GenBank/DDBJ whole genome shotgun (WGS) entry which is preliminary data.</text>
</comment>
<evidence type="ECO:0000259" key="4">
    <source>
        <dbReference type="Pfam" id="PF13193"/>
    </source>
</evidence>
<dbReference type="InterPro" id="IPR042099">
    <property type="entry name" value="ANL_N_sf"/>
</dbReference>
<dbReference type="Gene3D" id="3.30.300.30">
    <property type="match status" value="1"/>
</dbReference>
<evidence type="ECO:0000259" key="3">
    <source>
        <dbReference type="Pfam" id="PF00501"/>
    </source>
</evidence>
<feature type="domain" description="AMP-dependent synthetase/ligase" evidence="3">
    <location>
        <begin position="8"/>
        <end position="359"/>
    </location>
</feature>
<organism evidence="5 6">
    <name type="scientific">Streptococcus uberis</name>
    <dbReference type="NCBI Taxonomy" id="1349"/>
    <lineage>
        <taxon>Bacteria</taxon>
        <taxon>Bacillati</taxon>
        <taxon>Bacillota</taxon>
        <taxon>Bacilli</taxon>
        <taxon>Lactobacillales</taxon>
        <taxon>Streptococcaceae</taxon>
        <taxon>Streptococcus</taxon>
    </lineage>
</organism>
<gene>
    <name evidence="5" type="ORF">GKS16_01020</name>
</gene>
<dbReference type="InterPro" id="IPR020845">
    <property type="entry name" value="AMP-binding_CS"/>
</dbReference>
<dbReference type="PANTHER" id="PTHR43201:SF5">
    <property type="entry name" value="MEDIUM-CHAIN ACYL-COA LIGASE ACSF2, MITOCHONDRIAL"/>
    <property type="match status" value="1"/>
</dbReference>